<comment type="caution">
    <text evidence="2">The sequence shown here is derived from an EMBL/GenBank/DDBJ whole genome shotgun (WGS) entry which is preliminary data.</text>
</comment>
<evidence type="ECO:0000313" key="3">
    <source>
        <dbReference type="Proteomes" id="UP001163719"/>
    </source>
</evidence>
<proteinExistence type="predicted"/>
<dbReference type="InterPro" id="IPR036259">
    <property type="entry name" value="MFS_trans_sf"/>
</dbReference>
<sequence length="634" mass="73690">MEATIIILIIIILFIYFRLNNRINELENRISQLDSKKTEPKTEAEFQQTNPIQPQTSFKTTLPEIEQPQNQVRKKTPETPQKDWSAPIFDFLKQNALTIIGIITLVLGIGYFVKYAIDKNWIGETTRVGIGIATGTIIMVIGHFLKKNYNAFSSIITGGGIAVLYFTITIAFREYHLFSQNIAFILTCITTLLSITVSYYYKSEILIIFSLFGGFLAPLMISSGQSNYPFLFTYLMVLNIGMLIIVFLKNWRSVGWISFAFTNAYLFNWTIDKTESLSILFYILTYLIFYAYALQNYFKSNKLSSGDILMLVLINFSSIIGLVYIFNELKYTPIFIFPFIFALINGFFLLKEYKKKDFGTNYSVFTAITISLVTLTIALQFKAHLITSVWAIEASLLLFIWKKTRQNIFKNCFYVLFPLVIISQLVTWTEYFNSKNLNIIFNPVFLTTSVTAVTTLFNLILLRKLSDSDKEEKTNLFEDLFTFISYGVIYLALLFEIIYQTSEKLYSVILSISFLYSLCYILILLLLRKILKLNKFLETAIIYIFMLLIIINSAFVSSEVIDSILVNKLQKDFYAFHLLYLIPFIFITWRIIPKSNFTKNRFSYWLLSFAIINLISFELYHIYLIKCKKHCRIL</sequence>
<feature type="transmembrane region" description="Helical" evidence="1">
    <location>
        <begin position="306"/>
        <end position="326"/>
    </location>
</feature>
<dbReference type="Pfam" id="PF10101">
    <property type="entry name" value="DUF2339"/>
    <property type="match status" value="1"/>
</dbReference>
<protein>
    <submittedName>
        <fullName evidence="2">DUF2339 domain-containing protein</fullName>
    </submittedName>
</protein>
<accession>A0ABT3HS46</accession>
<keyword evidence="3" id="KW-1185">Reference proteome</keyword>
<feature type="transmembrane region" description="Helical" evidence="1">
    <location>
        <begin position="573"/>
        <end position="592"/>
    </location>
</feature>
<dbReference type="EMBL" id="JAPDHV010000008">
    <property type="protein sequence ID" value="MCW3162586.1"/>
    <property type="molecule type" value="Genomic_DNA"/>
</dbReference>
<feature type="transmembrane region" description="Helical" evidence="1">
    <location>
        <begin position="539"/>
        <end position="561"/>
    </location>
</feature>
<feature type="transmembrane region" description="Helical" evidence="1">
    <location>
        <begin position="96"/>
        <end position="116"/>
    </location>
</feature>
<feature type="transmembrane region" description="Helical" evidence="1">
    <location>
        <begin position="254"/>
        <end position="271"/>
    </location>
</feature>
<feature type="transmembrane region" description="Helical" evidence="1">
    <location>
        <begin position="362"/>
        <end position="379"/>
    </location>
</feature>
<evidence type="ECO:0000313" key="2">
    <source>
        <dbReference type="EMBL" id="MCW3162586.1"/>
    </source>
</evidence>
<feature type="transmembrane region" description="Helical" evidence="1">
    <location>
        <begin position="228"/>
        <end position="247"/>
    </location>
</feature>
<evidence type="ECO:0000256" key="1">
    <source>
        <dbReference type="SAM" id="Phobius"/>
    </source>
</evidence>
<feature type="transmembrane region" description="Helical" evidence="1">
    <location>
        <begin position="439"/>
        <end position="460"/>
    </location>
</feature>
<name>A0ABT3HS46_9FLAO</name>
<feature type="transmembrane region" description="Helical" evidence="1">
    <location>
        <begin position="332"/>
        <end position="350"/>
    </location>
</feature>
<keyword evidence="1" id="KW-0812">Transmembrane</keyword>
<feature type="transmembrane region" description="Helical" evidence="1">
    <location>
        <begin position="6"/>
        <end position="23"/>
    </location>
</feature>
<dbReference type="Proteomes" id="UP001163719">
    <property type="component" value="Unassembled WGS sequence"/>
</dbReference>
<feature type="transmembrane region" description="Helical" evidence="1">
    <location>
        <begin position="205"/>
        <end position="222"/>
    </location>
</feature>
<feature type="transmembrane region" description="Helical" evidence="1">
    <location>
        <begin position="480"/>
        <end position="499"/>
    </location>
</feature>
<reference evidence="2" key="1">
    <citation type="submission" date="2022-10" db="EMBL/GenBank/DDBJ databases">
        <title>Chryseobacterium babae sp. nov. isolated from the gut of the beetle Oryctes rhinoceros, and Chryseobacterium kimseyorum sp. nov., isolated from a stick insect rearing cage.</title>
        <authorList>
            <person name="Shelomi M."/>
            <person name="Han C.-J."/>
            <person name="Chen W.-M."/>
            <person name="Chen H.-K."/>
            <person name="Liaw S.-J."/>
            <person name="Muhle E."/>
            <person name="Clermont D."/>
        </authorList>
    </citation>
    <scope>NUCLEOTIDE SEQUENCE</scope>
    <source>
        <strain evidence="2">WLa1L2M3</strain>
    </source>
</reference>
<dbReference type="RefSeq" id="WP_264744501.1">
    <property type="nucleotide sequence ID" value="NZ_JAPDHV010000008.1"/>
</dbReference>
<keyword evidence="1" id="KW-1133">Transmembrane helix</keyword>
<organism evidence="2 3">
    <name type="scientific">Chryseobacterium oryctis</name>
    <dbReference type="NCBI Taxonomy" id="2952618"/>
    <lineage>
        <taxon>Bacteria</taxon>
        <taxon>Pseudomonadati</taxon>
        <taxon>Bacteroidota</taxon>
        <taxon>Flavobacteriia</taxon>
        <taxon>Flavobacteriales</taxon>
        <taxon>Weeksellaceae</taxon>
        <taxon>Chryseobacterium group</taxon>
        <taxon>Chryseobacterium</taxon>
    </lineage>
</organism>
<dbReference type="PANTHER" id="PTHR38434">
    <property type="entry name" value="BLL2549 PROTEIN"/>
    <property type="match status" value="1"/>
</dbReference>
<dbReference type="SUPFAM" id="SSF103473">
    <property type="entry name" value="MFS general substrate transporter"/>
    <property type="match status" value="1"/>
</dbReference>
<feature type="transmembrane region" description="Helical" evidence="1">
    <location>
        <begin position="178"/>
        <end position="200"/>
    </location>
</feature>
<gene>
    <name evidence="2" type="ORF">OH806_15040</name>
</gene>
<keyword evidence="1" id="KW-0472">Membrane</keyword>
<dbReference type="InterPro" id="IPR019286">
    <property type="entry name" value="DUF2339_TM"/>
</dbReference>
<feature type="transmembrane region" description="Helical" evidence="1">
    <location>
        <begin position="152"/>
        <end position="172"/>
    </location>
</feature>
<feature type="transmembrane region" description="Helical" evidence="1">
    <location>
        <begin position="505"/>
        <end position="527"/>
    </location>
</feature>
<feature type="transmembrane region" description="Helical" evidence="1">
    <location>
        <begin position="128"/>
        <end position="145"/>
    </location>
</feature>
<feature type="transmembrane region" description="Helical" evidence="1">
    <location>
        <begin position="413"/>
        <end position="433"/>
    </location>
</feature>
<dbReference type="PANTHER" id="PTHR38434:SF1">
    <property type="entry name" value="BLL2549 PROTEIN"/>
    <property type="match status" value="1"/>
</dbReference>
<feature type="transmembrane region" description="Helical" evidence="1">
    <location>
        <begin position="604"/>
        <end position="623"/>
    </location>
</feature>
<feature type="transmembrane region" description="Helical" evidence="1">
    <location>
        <begin position="277"/>
        <end position="294"/>
    </location>
</feature>